<proteinExistence type="predicted"/>
<dbReference type="Proteomes" id="UP000015102">
    <property type="component" value="Unassembled WGS sequence"/>
</dbReference>
<dbReference type="EnsemblMetazoa" id="MESCA011159-RA">
    <property type="protein sequence ID" value="MESCA011159-PA"/>
    <property type="gene ID" value="MESCA011159"/>
</dbReference>
<sequence>MERERINLIPLNGTDGLRHDGINLHLASTPINFLVYWIRDTNELDTAAFRRYVIATCDFAILEPLDSSIKDMENKKNLGLGVFNTSLKDINVLLTNWIIEDTNYNVHIV</sequence>
<reference evidence="1" key="2">
    <citation type="submission" date="2015-06" db="UniProtKB">
        <authorList>
            <consortium name="EnsemblMetazoa"/>
        </authorList>
    </citation>
    <scope>IDENTIFICATION</scope>
</reference>
<dbReference type="HOGENOM" id="CLU_2186926_0_0_1"/>
<evidence type="ECO:0000313" key="2">
    <source>
        <dbReference type="Proteomes" id="UP000015102"/>
    </source>
</evidence>
<keyword evidence="2" id="KW-1185">Reference proteome</keyword>
<accession>T1H4F0</accession>
<organism evidence="1 2">
    <name type="scientific">Megaselia scalaris</name>
    <name type="common">Humpbacked fly</name>
    <name type="synonym">Phora scalaris</name>
    <dbReference type="NCBI Taxonomy" id="36166"/>
    <lineage>
        <taxon>Eukaryota</taxon>
        <taxon>Metazoa</taxon>
        <taxon>Ecdysozoa</taxon>
        <taxon>Arthropoda</taxon>
        <taxon>Hexapoda</taxon>
        <taxon>Insecta</taxon>
        <taxon>Pterygota</taxon>
        <taxon>Neoptera</taxon>
        <taxon>Endopterygota</taxon>
        <taxon>Diptera</taxon>
        <taxon>Brachycera</taxon>
        <taxon>Muscomorpha</taxon>
        <taxon>Platypezoidea</taxon>
        <taxon>Phoridae</taxon>
        <taxon>Megaseliini</taxon>
        <taxon>Megaselia</taxon>
    </lineage>
</organism>
<dbReference type="AlphaFoldDB" id="T1H4F0"/>
<reference evidence="2" key="1">
    <citation type="submission" date="2013-02" db="EMBL/GenBank/DDBJ databases">
        <authorList>
            <person name="Hughes D."/>
        </authorList>
    </citation>
    <scope>NUCLEOTIDE SEQUENCE</scope>
    <source>
        <strain>Durham</strain>
        <strain evidence="2">NC isolate 2 -- Noor lab</strain>
    </source>
</reference>
<protein>
    <submittedName>
        <fullName evidence="1">Uncharacterized protein</fullName>
    </submittedName>
</protein>
<evidence type="ECO:0000313" key="1">
    <source>
        <dbReference type="EnsemblMetazoa" id="MESCA011159-PA"/>
    </source>
</evidence>
<dbReference type="EMBL" id="CAQQ02377852">
    <property type="status" value="NOT_ANNOTATED_CDS"/>
    <property type="molecule type" value="Genomic_DNA"/>
</dbReference>
<dbReference type="EMBL" id="CAQQ02377851">
    <property type="status" value="NOT_ANNOTATED_CDS"/>
    <property type="molecule type" value="Genomic_DNA"/>
</dbReference>
<dbReference type="EMBL" id="CAQQ02377850">
    <property type="status" value="NOT_ANNOTATED_CDS"/>
    <property type="molecule type" value="Genomic_DNA"/>
</dbReference>
<name>T1H4F0_MEGSC</name>